<feature type="active site" description="Proton donor/acceptor" evidence="3">
    <location>
        <position position="241"/>
    </location>
</feature>
<dbReference type="InterPro" id="IPR036237">
    <property type="entry name" value="Xyl_isomerase-like_sf"/>
</dbReference>
<dbReference type="InterPro" id="IPR013022">
    <property type="entry name" value="Xyl_isomerase-like_TIM-brl"/>
</dbReference>
<dbReference type="Gene3D" id="3.20.20.150">
    <property type="entry name" value="Divalent-metal-dependent TIM barrel enzymes"/>
    <property type="match status" value="1"/>
</dbReference>
<dbReference type="OrthoDB" id="9786584at2"/>
<evidence type="ECO:0000256" key="3">
    <source>
        <dbReference type="PIRSR" id="PIRSR006241-50"/>
    </source>
</evidence>
<evidence type="ECO:0000256" key="2">
    <source>
        <dbReference type="PIRNR" id="PIRNR006241"/>
    </source>
</evidence>
<dbReference type="InterPro" id="IPR050417">
    <property type="entry name" value="Sugar_Epim/Isomerase"/>
</dbReference>
<dbReference type="Pfam" id="PF01261">
    <property type="entry name" value="AP_endonuc_2"/>
    <property type="match status" value="1"/>
</dbReference>
<evidence type="ECO:0000313" key="5">
    <source>
        <dbReference type="EMBL" id="SDR87922.1"/>
    </source>
</evidence>
<dbReference type="EMBL" id="LT629736">
    <property type="protein sequence ID" value="SDR87922.1"/>
    <property type="molecule type" value="Genomic_DNA"/>
</dbReference>
<evidence type="ECO:0000313" key="6">
    <source>
        <dbReference type="Proteomes" id="UP000243207"/>
    </source>
</evidence>
<protein>
    <submittedName>
        <fullName evidence="5">Hydroxypyruvate isomerase</fullName>
    </submittedName>
</protein>
<dbReference type="InterPro" id="IPR026040">
    <property type="entry name" value="HyI-like"/>
</dbReference>
<accession>A0A1H1MMT3</accession>
<dbReference type="AlphaFoldDB" id="A0A1H1MMT3"/>
<feature type="active site" description="Proton donor/acceptor" evidence="3">
    <location>
        <position position="144"/>
    </location>
</feature>
<dbReference type="GO" id="GO:0008903">
    <property type="term" value="F:hydroxypyruvate isomerase activity"/>
    <property type="evidence" value="ECO:0007669"/>
    <property type="project" value="TreeGrafter"/>
</dbReference>
<dbReference type="Proteomes" id="UP000243207">
    <property type="component" value="Chromosome I"/>
</dbReference>
<dbReference type="PANTHER" id="PTHR43489:SF6">
    <property type="entry name" value="HYDROXYPYRUVATE ISOMERASE-RELATED"/>
    <property type="match status" value="1"/>
</dbReference>
<comment type="similarity">
    <text evidence="2">Belongs to the hyi family.</text>
</comment>
<gene>
    <name evidence="5" type="ORF">SAMN05216421_0501</name>
</gene>
<organism evidence="5 6">
    <name type="scientific">Halopseudomonas xinjiangensis</name>
    <dbReference type="NCBI Taxonomy" id="487184"/>
    <lineage>
        <taxon>Bacteria</taxon>
        <taxon>Pseudomonadati</taxon>
        <taxon>Pseudomonadota</taxon>
        <taxon>Gammaproteobacteria</taxon>
        <taxon>Pseudomonadales</taxon>
        <taxon>Pseudomonadaceae</taxon>
        <taxon>Halopseudomonas</taxon>
    </lineage>
</organism>
<sequence length="271" mass="29258">MSWLLAANLSLLFTEQPLPGRIAAAAGAGFDGVEIQFPYEIEPQHLTRLLADSAMPLALINLPAGDMMTGGPGLASVPARASEFHQALQAALRYAERVRPQRVNILPGRLAEGIEPEAAIDTLVDNLQIACSAFESLGIGVTFEAINRHDMPGFLIATPAEQRQVIERVAHANLSAQLDFYHMARMDIPPAQAIRELVGSIGHVQFADVPGRGMPGSGGLDFAAAFRALDEAGYQGWLAAEYRAAGMTSSDLGWIEHWRAQHWIRTPACNE</sequence>
<proteinExistence type="inferred from homology"/>
<dbReference type="PANTHER" id="PTHR43489">
    <property type="entry name" value="ISOMERASE"/>
    <property type="match status" value="1"/>
</dbReference>
<name>A0A1H1MMT3_9GAMM</name>
<evidence type="ECO:0000259" key="4">
    <source>
        <dbReference type="Pfam" id="PF01261"/>
    </source>
</evidence>
<dbReference type="PIRSF" id="PIRSF006241">
    <property type="entry name" value="HyI"/>
    <property type="match status" value="1"/>
</dbReference>
<dbReference type="STRING" id="487184.SAMN05216421_0501"/>
<keyword evidence="5" id="KW-0670">Pyruvate</keyword>
<dbReference type="SUPFAM" id="SSF51658">
    <property type="entry name" value="Xylose isomerase-like"/>
    <property type="match status" value="1"/>
</dbReference>
<keyword evidence="6" id="KW-1185">Reference proteome</keyword>
<evidence type="ECO:0000256" key="1">
    <source>
        <dbReference type="ARBA" id="ARBA00023235"/>
    </source>
</evidence>
<keyword evidence="1 2" id="KW-0413">Isomerase</keyword>
<dbReference type="GO" id="GO:0046487">
    <property type="term" value="P:glyoxylate metabolic process"/>
    <property type="evidence" value="ECO:0007669"/>
    <property type="project" value="TreeGrafter"/>
</dbReference>
<dbReference type="RefSeq" id="WP_093391663.1">
    <property type="nucleotide sequence ID" value="NZ_LT629736.1"/>
</dbReference>
<reference evidence="6" key="1">
    <citation type="submission" date="2016-10" db="EMBL/GenBank/DDBJ databases">
        <authorList>
            <person name="Varghese N."/>
            <person name="Submissions S."/>
        </authorList>
    </citation>
    <scope>NUCLEOTIDE SEQUENCE [LARGE SCALE GENOMIC DNA]</scope>
    <source>
        <strain evidence="6">NRRL B-51270</strain>
    </source>
</reference>
<feature type="domain" description="Xylose isomerase-like TIM barrel" evidence="4">
    <location>
        <begin position="22"/>
        <end position="254"/>
    </location>
</feature>